<dbReference type="PANTHER" id="PTHR10828">
    <property type="entry name" value="M-PHASE INDUCER PHOSPHATASE DUAL SPECIFICITY PHOSPHATASE CDC25"/>
    <property type="match status" value="1"/>
</dbReference>
<dbReference type="InterPro" id="IPR036873">
    <property type="entry name" value="Rhodanese-like_dom_sf"/>
</dbReference>
<keyword evidence="3" id="KW-1185">Reference proteome</keyword>
<dbReference type="PROSITE" id="PS50206">
    <property type="entry name" value="RHODANESE_3"/>
    <property type="match status" value="1"/>
</dbReference>
<dbReference type="EMBL" id="KI925459">
    <property type="protein sequence ID" value="ETW80362.1"/>
    <property type="molecule type" value="Genomic_DNA"/>
</dbReference>
<evidence type="ECO:0000259" key="1">
    <source>
        <dbReference type="PROSITE" id="PS50206"/>
    </source>
</evidence>
<dbReference type="AlphaFoldDB" id="W4K3H6"/>
<dbReference type="Proteomes" id="UP000030671">
    <property type="component" value="Unassembled WGS sequence"/>
</dbReference>
<dbReference type="KEGG" id="hir:HETIRDRAFT_243514"/>
<dbReference type="GeneID" id="20668989"/>
<dbReference type="InterPro" id="IPR001763">
    <property type="entry name" value="Rhodanese-like_dom"/>
</dbReference>
<accession>W4K3H6</accession>
<sequence>PAWALDFPEPKATPPKISQEELAELVRTKTAGVDYLVVDVRRSDVEALIKGAINVPAQTFYQTLPTLLHLLAPIPAVIFHCQSSLGRGPRCAGWYADALPPGAASRALVLDGGIKAWLARWAGDADMTV</sequence>
<organism evidence="2 3">
    <name type="scientific">Heterobasidion irregulare (strain TC 32-1)</name>
    <dbReference type="NCBI Taxonomy" id="747525"/>
    <lineage>
        <taxon>Eukaryota</taxon>
        <taxon>Fungi</taxon>
        <taxon>Dikarya</taxon>
        <taxon>Basidiomycota</taxon>
        <taxon>Agaricomycotina</taxon>
        <taxon>Agaricomycetes</taxon>
        <taxon>Russulales</taxon>
        <taxon>Bondarzewiaceae</taxon>
        <taxon>Heterobasidion</taxon>
        <taxon>Heterobasidion annosum species complex</taxon>
    </lineage>
</organism>
<dbReference type="PANTHER" id="PTHR10828:SF50">
    <property type="entry name" value="REDUCTASE (ARC2), PUTATIVE (AFU_ORTHOLOGUE AFUA_6G13400)-RELATED"/>
    <property type="match status" value="1"/>
</dbReference>
<dbReference type="eggNOG" id="ENOG502S879">
    <property type="taxonomic scope" value="Eukaryota"/>
</dbReference>
<dbReference type="RefSeq" id="XP_009547123.1">
    <property type="nucleotide sequence ID" value="XM_009548828.1"/>
</dbReference>
<dbReference type="GO" id="GO:0004725">
    <property type="term" value="F:protein tyrosine phosphatase activity"/>
    <property type="evidence" value="ECO:0007669"/>
    <property type="project" value="TreeGrafter"/>
</dbReference>
<dbReference type="HOGENOM" id="CLU_107716_0_2_1"/>
<reference evidence="2 3" key="1">
    <citation type="journal article" date="2012" name="New Phytol.">
        <title>Insight into trade-off between wood decay and parasitism from the genome of a fungal forest pathogen.</title>
        <authorList>
            <person name="Olson A."/>
            <person name="Aerts A."/>
            <person name="Asiegbu F."/>
            <person name="Belbahri L."/>
            <person name="Bouzid O."/>
            <person name="Broberg A."/>
            <person name="Canback B."/>
            <person name="Coutinho P.M."/>
            <person name="Cullen D."/>
            <person name="Dalman K."/>
            <person name="Deflorio G."/>
            <person name="van Diepen L.T."/>
            <person name="Dunand C."/>
            <person name="Duplessis S."/>
            <person name="Durling M."/>
            <person name="Gonthier P."/>
            <person name="Grimwood J."/>
            <person name="Fossdal C.G."/>
            <person name="Hansson D."/>
            <person name="Henrissat B."/>
            <person name="Hietala A."/>
            <person name="Himmelstrand K."/>
            <person name="Hoffmeister D."/>
            <person name="Hogberg N."/>
            <person name="James T.Y."/>
            <person name="Karlsson M."/>
            <person name="Kohler A."/>
            <person name="Kues U."/>
            <person name="Lee Y.H."/>
            <person name="Lin Y.C."/>
            <person name="Lind M."/>
            <person name="Lindquist E."/>
            <person name="Lombard V."/>
            <person name="Lucas S."/>
            <person name="Lunden K."/>
            <person name="Morin E."/>
            <person name="Murat C."/>
            <person name="Park J."/>
            <person name="Raffaello T."/>
            <person name="Rouze P."/>
            <person name="Salamov A."/>
            <person name="Schmutz J."/>
            <person name="Solheim H."/>
            <person name="Stahlberg J."/>
            <person name="Velez H."/>
            <person name="de Vries R.P."/>
            <person name="Wiebenga A."/>
            <person name="Woodward S."/>
            <person name="Yakovlev I."/>
            <person name="Garbelotto M."/>
            <person name="Martin F."/>
            <person name="Grigoriev I.V."/>
            <person name="Stenlid J."/>
        </authorList>
    </citation>
    <scope>NUCLEOTIDE SEQUENCE [LARGE SCALE GENOMIC DNA]</scope>
    <source>
        <strain evidence="2 3">TC 32-1</strain>
    </source>
</reference>
<protein>
    <recommendedName>
        <fullName evidence="1">Rhodanese domain-containing protein</fullName>
    </recommendedName>
</protein>
<evidence type="ECO:0000313" key="2">
    <source>
        <dbReference type="EMBL" id="ETW80362.1"/>
    </source>
</evidence>
<dbReference type="Gene3D" id="3.40.250.10">
    <property type="entry name" value="Rhodanese-like domain"/>
    <property type="match status" value="1"/>
</dbReference>
<dbReference type="STRING" id="747525.W4K3H6"/>
<dbReference type="InParanoid" id="W4K3H6"/>
<dbReference type="OrthoDB" id="8300214at2759"/>
<dbReference type="Pfam" id="PF00581">
    <property type="entry name" value="Rhodanese"/>
    <property type="match status" value="1"/>
</dbReference>
<feature type="domain" description="Rhodanese" evidence="1">
    <location>
        <begin position="31"/>
        <end position="126"/>
    </location>
</feature>
<feature type="non-terminal residue" evidence="2">
    <location>
        <position position="1"/>
    </location>
</feature>
<name>W4K3H6_HETIT</name>
<dbReference type="GO" id="GO:0005634">
    <property type="term" value="C:nucleus"/>
    <property type="evidence" value="ECO:0007669"/>
    <property type="project" value="TreeGrafter"/>
</dbReference>
<evidence type="ECO:0000313" key="3">
    <source>
        <dbReference type="Proteomes" id="UP000030671"/>
    </source>
</evidence>
<feature type="non-terminal residue" evidence="2">
    <location>
        <position position="129"/>
    </location>
</feature>
<gene>
    <name evidence="2" type="ORF">HETIRDRAFT_243514</name>
</gene>
<proteinExistence type="predicted"/>
<dbReference type="SUPFAM" id="SSF52821">
    <property type="entry name" value="Rhodanese/Cell cycle control phosphatase"/>
    <property type="match status" value="1"/>
</dbReference>
<dbReference type="GO" id="GO:0005737">
    <property type="term" value="C:cytoplasm"/>
    <property type="evidence" value="ECO:0007669"/>
    <property type="project" value="TreeGrafter"/>
</dbReference>